<protein>
    <submittedName>
        <fullName evidence="3">Uncharacterized protein</fullName>
    </submittedName>
</protein>
<evidence type="ECO:0000256" key="1">
    <source>
        <dbReference type="SAM" id="Coils"/>
    </source>
</evidence>
<evidence type="ECO:0000313" key="3">
    <source>
        <dbReference type="EMBL" id="KAL3666076.1"/>
    </source>
</evidence>
<proteinExistence type="predicted"/>
<feature type="compositionally biased region" description="Basic residues" evidence="2">
    <location>
        <begin position="156"/>
        <end position="168"/>
    </location>
</feature>
<feature type="compositionally biased region" description="Polar residues" evidence="2">
    <location>
        <begin position="127"/>
        <end position="139"/>
    </location>
</feature>
<name>A0ABD3FIF0_9STRA</name>
<keyword evidence="4" id="KW-1185">Reference proteome</keyword>
<reference evidence="3 4" key="1">
    <citation type="submission" date="2024-09" db="EMBL/GenBank/DDBJ databases">
        <title>Genome sequencing and assembly of Phytophthora oleae, isolate VK10A, causative agent of rot of olive drupes.</title>
        <authorList>
            <person name="Conti Taguali S."/>
            <person name="Riolo M."/>
            <person name="La Spada F."/>
            <person name="Cacciola S.O."/>
            <person name="Dionisio G."/>
        </authorList>
    </citation>
    <scope>NUCLEOTIDE SEQUENCE [LARGE SCALE GENOMIC DNA]</scope>
    <source>
        <strain evidence="3 4">VK10A</strain>
    </source>
</reference>
<dbReference type="EMBL" id="JBIMZQ010000018">
    <property type="protein sequence ID" value="KAL3666076.1"/>
    <property type="molecule type" value="Genomic_DNA"/>
</dbReference>
<feature type="region of interest" description="Disordered" evidence="2">
    <location>
        <begin position="123"/>
        <end position="169"/>
    </location>
</feature>
<gene>
    <name evidence="3" type="ORF">V7S43_008867</name>
</gene>
<comment type="caution">
    <text evidence="3">The sequence shown here is derived from an EMBL/GenBank/DDBJ whole genome shotgun (WGS) entry which is preliminary data.</text>
</comment>
<keyword evidence="1" id="KW-0175">Coiled coil</keyword>
<feature type="compositionally biased region" description="Low complexity" evidence="2">
    <location>
        <begin position="62"/>
        <end position="78"/>
    </location>
</feature>
<dbReference type="AlphaFoldDB" id="A0ABD3FIF0"/>
<accession>A0ABD3FIF0</accession>
<organism evidence="3 4">
    <name type="scientific">Phytophthora oleae</name>
    <dbReference type="NCBI Taxonomy" id="2107226"/>
    <lineage>
        <taxon>Eukaryota</taxon>
        <taxon>Sar</taxon>
        <taxon>Stramenopiles</taxon>
        <taxon>Oomycota</taxon>
        <taxon>Peronosporomycetes</taxon>
        <taxon>Peronosporales</taxon>
        <taxon>Peronosporaceae</taxon>
        <taxon>Phytophthora</taxon>
    </lineage>
</organism>
<feature type="coiled-coil region" evidence="1">
    <location>
        <begin position="198"/>
        <end position="258"/>
    </location>
</feature>
<feature type="region of interest" description="Disordered" evidence="2">
    <location>
        <begin position="58"/>
        <end position="78"/>
    </location>
</feature>
<sequence>MHLQQLADCKAPASAGIRRVDFVVRCNHCAPLTKHTATQRPLSVSLCTSTTSTRYQSSHKLTATPPSSSTSWAPSRWSRGWADHRRDLGSCRLDDSLDALDVLGLCAPVLALDAADAMLLPDPADTCTPTNSSRATPRNSKTRQRSGSDGGSASPKPHRHHSKKASRKQVHELQVMVNSMQVQVDGVAAEIQKLAQLVGQFARQREQEQERFRRLQQQQQFADQEMEMDLDAQQRHLCAQVEHDLEQLECEQQQQYCEM</sequence>
<dbReference type="Proteomes" id="UP001632037">
    <property type="component" value="Unassembled WGS sequence"/>
</dbReference>
<evidence type="ECO:0000313" key="4">
    <source>
        <dbReference type="Proteomes" id="UP001632037"/>
    </source>
</evidence>
<evidence type="ECO:0000256" key="2">
    <source>
        <dbReference type="SAM" id="MobiDB-lite"/>
    </source>
</evidence>